<name>A0ABD3JJQ4_EUCGL</name>
<accession>A0ABD3JJQ4</accession>
<feature type="compositionally biased region" description="Low complexity" evidence="1">
    <location>
        <begin position="79"/>
        <end position="93"/>
    </location>
</feature>
<feature type="compositionally biased region" description="Basic and acidic residues" evidence="1">
    <location>
        <begin position="120"/>
        <end position="136"/>
    </location>
</feature>
<keyword evidence="3" id="KW-1185">Reference proteome</keyword>
<dbReference type="Proteomes" id="UP001634007">
    <property type="component" value="Unassembled WGS sequence"/>
</dbReference>
<evidence type="ECO:0000256" key="1">
    <source>
        <dbReference type="SAM" id="MobiDB-lite"/>
    </source>
</evidence>
<dbReference type="PANTHER" id="PTHR33318:SF16">
    <property type="entry name" value="FK506-BINDING NUCLEAR-LIKE PROTEIN"/>
    <property type="match status" value="1"/>
</dbReference>
<dbReference type="EMBL" id="JBJKBG010000008">
    <property type="protein sequence ID" value="KAL3726882.1"/>
    <property type="molecule type" value="Genomic_DNA"/>
</dbReference>
<evidence type="ECO:0000313" key="3">
    <source>
        <dbReference type="Proteomes" id="UP001634007"/>
    </source>
</evidence>
<feature type="region of interest" description="Disordered" evidence="1">
    <location>
        <begin position="76"/>
        <end position="95"/>
    </location>
</feature>
<dbReference type="AlphaFoldDB" id="A0ABD3JJQ4"/>
<reference evidence="2 3" key="1">
    <citation type="submission" date="2024-11" db="EMBL/GenBank/DDBJ databases">
        <title>Chromosome-level genome assembly of Eucalyptus globulus Labill. provides insights into its genome evolution.</title>
        <authorList>
            <person name="Li X."/>
        </authorList>
    </citation>
    <scope>NUCLEOTIDE SEQUENCE [LARGE SCALE GENOMIC DNA]</scope>
    <source>
        <strain evidence="2">CL2024</strain>
        <tissue evidence="2">Fresh tender leaves</tissue>
    </source>
</reference>
<evidence type="ECO:0000313" key="2">
    <source>
        <dbReference type="EMBL" id="KAL3726882.1"/>
    </source>
</evidence>
<protein>
    <submittedName>
        <fullName evidence="2">Uncharacterized protein</fullName>
    </submittedName>
</protein>
<dbReference type="InterPro" id="IPR039300">
    <property type="entry name" value="JASON"/>
</dbReference>
<proteinExistence type="predicted"/>
<gene>
    <name evidence="2" type="ORF">ACJRO7_031735</name>
</gene>
<dbReference type="PANTHER" id="PTHR33318">
    <property type="entry name" value="ASPARTYL/GLUTAMYL-TRNA(ASN/GLN) AMIDOTRANSFERASE SUBUNIT"/>
    <property type="match status" value="1"/>
</dbReference>
<sequence length="371" mass="41183">MGCFLACFGLSKKRRRRRKPIHPGDQVHKTLFSLIPELPILTFLCFVIDVFLGCLQVGHGKYEPLDNSSQLDLEIGQDSSTSTSSLSKKQSSAKTRKKVRFNLNVQTYEPIPNADPYFSDSDKEGDKRRPDDETSRLDPSPTLLDEGSIASAGARNSENYRYQNCRDCSDEEDELLDDDSDFELEDEDDDIGSDEDIDFYGNMQDSGMSQKQIPLQFNSSVSSSMKEQVSLWRSDLDKTETPISSHHSMSVLETKTLNTSENARCRTQYVDSVLNPVENLVQWKRIKANAMQVKHQLKENVALEKQSSAPFSLNASFSPSASSLGSNPVASKSKPLGTVNTSLSNWLVSSNAVPSKNAPVSKSSAVLFKTV</sequence>
<feature type="region of interest" description="Disordered" evidence="1">
    <location>
        <begin position="109"/>
        <end position="155"/>
    </location>
</feature>
<organism evidence="2 3">
    <name type="scientific">Eucalyptus globulus</name>
    <name type="common">Tasmanian blue gum</name>
    <dbReference type="NCBI Taxonomy" id="34317"/>
    <lineage>
        <taxon>Eukaryota</taxon>
        <taxon>Viridiplantae</taxon>
        <taxon>Streptophyta</taxon>
        <taxon>Embryophyta</taxon>
        <taxon>Tracheophyta</taxon>
        <taxon>Spermatophyta</taxon>
        <taxon>Magnoliopsida</taxon>
        <taxon>eudicotyledons</taxon>
        <taxon>Gunneridae</taxon>
        <taxon>Pentapetalae</taxon>
        <taxon>rosids</taxon>
        <taxon>malvids</taxon>
        <taxon>Myrtales</taxon>
        <taxon>Myrtaceae</taxon>
        <taxon>Myrtoideae</taxon>
        <taxon>Eucalypteae</taxon>
        <taxon>Eucalyptus</taxon>
    </lineage>
</organism>
<comment type="caution">
    <text evidence="2">The sequence shown here is derived from an EMBL/GenBank/DDBJ whole genome shotgun (WGS) entry which is preliminary data.</text>
</comment>